<dbReference type="OrthoDB" id="189346at2759"/>
<evidence type="ECO:0000313" key="3">
    <source>
        <dbReference type="Proteomes" id="UP000001876"/>
    </source>
</evidence>
<dbReference type="KEGG" id="mpp:MICPUCDRAFT_50461"/>
<gene>
    <name evidence="2" type="ORF">MICPUCDRAFT_50461</name>
</gene>
<dbReference type="AlphaFoldDB" id="C1MI72"/>
<proteinExistence type="predicted"/>
<keyword evidence="1" id="KW-1133">Transmembrane helix</keyword>
<feature type="transmembrane region" description="Helical" evidence="1">
    <location>
        <begin position="6"/>
        <end position="27"/>
    </location>
</feature>
<dbReference type="Proteomes" id="UP000001876">
    <property type="component" value="Unassembled WGS sequence"/>
</dbReference>
<evidence type="ECO:0000256" key="1">
    <source>
        <dbReference type="SAM" id="Phobius"/>
    </source>
</evidence>
<keyword evidence="1" id="KW-0472">Membrane</keyword>
<keyword evidence="3" id="KW-1185">Reference proteome</keyword>
<dbReference type="RefSeq" id="XP_003055077.1">
    <property type="nucleotide sequence ID" value="XM_003055031.1"/>
</dbReference>
<keyword evidence="1" id="KW-0812">Transmembrane</keyword>
<dbReference type="EMBL" id="GG663735">
    <property type="protein sequence ID" value="EEH60329.1"/>
    <property type="molecule type" value="Genomic_DNA"/>
</dbReference>
<reference evidence="2 3" key="1">
    <citation type="journal article" date="2009" name="Science">
        <title>Green evolution and dynamic adaptations revealed by genomes of the marine picoeukaryotes Micromonas.</title>
        <authorList>
            <person name="Worden A.Z."/>
            <person name="Lee J.H."/>
            <person name="Mock T."/>
            <person name="Rouze P."/>
            <person name="Simmons M.P."/>
            <person name="Aerts A.L."/>
            <person name="Allen A.E."/>
            <person name="Cuvelier M.L."/>
            <person name="Derelle E."/>
            <person name="Everett M.V."/>
            <person name="Foulon E."/>
            <person name="Grimwood J."/>
            <person name="Gundlach H."/>
            <person name="Henrissat B."/>
            <person name="Napoli C."/>
            <person name="McDonald S.M."/>
            <person name="Parker M.S."/>
            <person name="Rombauts S."/>
            <person name="Salamov A."/>
            <person name="Von Dassow P."/>
            <person name="Badger J.H."/>
            <person name="Coutinho P.M."/>
            <person name="Demir E."/>
            <person name="Dubchak I."/>
            <person name="Gentemann C."/>
            <person name="Eikrem W."/>
            <person name="Gready J.E."/>
            <person name="John U."/>
            <person name="Lanier W."/>
            <person name="Lindquist E.A."/>
            <person name="Lucas S."/>
            <person name="Mayer K.F."/>
            <person name="Moreau H."/>
            <person name="Not F."/>
            <person name="Otillar R."/>
            <person name="Panaud O."/>
            <person name="Pangilinan J."/>
            <person name="Paulsen I."/>
            <person name="Piegu B."/>
            <person name="Poliakov A."/>
            <person name="Robbens S."/>
            <person name="Schmutz J."/>
            <person name="Toulza E."/>
            <person name="Wyss T."/>
            <person name="Zelensky A."/>
            <person name="Zhou K."/>
            <person name="Armbrust E.V."/>
            <person name="Bhattacharya D."/>
            <person name="Goodenough U.W."/>
            <person name="Van de Peer Y."/>
            <person name="Grigoriev I.V."/>
        </authorList>
    </citation>
    <scope>NUCLEOTIDE SEQUENCE [LARGE SCALE GENOMIC DNA]</scope>
    <source>
        <strain evidence="2 3">CCMP1545</strain>
    </source>
</reference>
<sequence>MALITAQQYIQAFVVVMAVYAAQMLLVPAKMVTDHFKAPATPMVQFWIRGASVAWGGLAYCVYTMPTAAALPVATAASVACNVLYPMNAKFGLIGAKKLPVKYPMHYVRHVTFQRVVESESIDRPRFAFRRRAAAATSPRWLHGVRRARADSSVTRNSIE</sequence>
<protein>
    <submittedName>
        <fullName evidence="2">Predicted protein</fullName>
    </submittedName>
</protein>
<organism evidence="3">
    <name type="scientific">Micromonas pusilla (strain CCMP1545)</name>
    <name type="common">Picoplanktonic green alga</name>
    <dbReference type="NCBI Taxonomy" id="564608"/>
    <lineage>
        <taxon>Eukaryota</taxon>
        <taxon>Viridiplantae</taxon>
        <taxon>Chlorophyta</taxon>
        <taxon>Mamiellophyceae</taxon>
        <taxon>Mamiellales</taxon>
        <taxon>Mamiellaceae</taxon>
        <taxon>Micromonas</taxon>
    </lineage>
</organism>
<dbReference type="GeneID" id="9680822"/>
<accession>C1MI72</accession>
<dbReference type="eggNOG" id="ENOG502STJB">
    <property type="taxonomic scope" value="Eukaryota"/>
</dbReference>
<evidence type="ECO:0000313" key="2">
    <source>
        <dbReference type="EMBL" id="EEH60329.1"/>
    </source>
</evidence>
<name>C1MI72_MICPC</name>
<dbReference type="OMA" id="WSIAPSH"/>